<name>A0A7K1Y4V2_9SPHI</name>
<reference evidence="1 2" key="1">
    <citation type="submission" date="2019-11" db="EMBL/GenBank/DDBJ databases">
        <title>Pedobacter sp. HMF7647 Genome sequencing and assembly.</title>
        <authorList>
            <person name="Kang H."/>
            <person name="Kim H."/>
            <person name="Joh K."/>
        </authorList>
    </citation>
    <scope>NUCLEOTIDE SEQUENCE [LARGE SCALE GENOMIC DNA]</scope>
    <source>
        <strain evidence="1 2">HMF7647</strain>
    </source>
</reference>
<proteinExistence type="predicted"/>
<dbReference type="Proteomes" id="UP000466586">
    <property type="component" value="Unassembled WGS sequence"/>
</dbReference>
<gene>
    <name evidence="1" type="ORF">GS399_01355</name>
</gene>
<evidence type="ECO:0000313" key="2">
    <source>
        <dbReference type="Proteomes" id="UP000466586"/>
    </source>
</evidence>
<dbReference type="EMBL" id="WVHT01000001">
    <property type="protein sequence ID" value="MXV49604.1"/>
    <property type="molecule type" value="Genomic_DNA"/>
</dbReference>
<dbReference type="AlphaFoldDB" id="A0A7K1Y4V2"/>
<sequence>MILILIKIVRVTDREAGQNQIRKTQFITQAEMCDVGGARIPCDVSCSVILDWNKSAKPGNRNKRISDEAGALEVPLFCCLSVILTFTCLSLQHFMDLTALLQQDLAGLLTDMADTFLPQRCIFMLNPAVATI</sequence>
<protein>
    <submittedName>
        <fullName evidence="1">Uncharacterized protein</fullName>
    </submittedName>
</protein>
<accession>A0A7K1Y4V2</accession>
<keyword evidence="2" id="KW-1185">Reference proteome</keyword>
<organism evidence="1 2">
    <name type="scientific">Hufsiella arboris</name>
    <dbReference type="NCBI Taxonomy" id="2695275"/>
    <lineage>
        <taxon>Bacteria</taxon>
        <taxon>Pseudomonadati</taxon>
        <taxon>Bacteroidota</taxon>
        <taxon>Sphingobacteriia</taxon>
        <taxon>Sphingobacteriales</taxon>
        <taxon>Sphingobacteriaceae</taxon>
        <taxon>Hufsiella</taxon>
    </lineage>
</organism>
<comment type="caution">
    <text evidence="1">The sequence shown here is derived from an EMBL/GenBank/DDBJ whole genome shotgun (WGS) entry which is preliminary data.</text>
</comment>
<evidence type="ECO:0000313" key="1">
    <source>
        <dbReference type="EMBL" id="MXV49604.1"/>
    </source>
</evidence>